<comment type="similarity">
    <text evidence="9 10">Belongs to the glycosyl hydrolase 24 family.</text>
</comment>
<dbReference type="InterPro" id="IPR002196">
    <property type="entry name" value="Glyco_hydro_24"/>
</dbReference>
<dbReference type="InterPro" id="IPR051018">
    <property type="entry name" value="Bacteriophage_GH24"/>
</dbReference>
<evidence type="ECO:0000256" key="7">
    <source>
        <dbReference type="ARBA" id="ARBA00023142"/>
    </source>
</evidence>
<evidence type="ECO:0000256" key="3">
    <source>
        <dbReference type="ARBA" id="ARBA00022612"/>
    </source>
</evidence>
<comment type="subcellular location">
    <subcellularLocation>
        <location evidence="9">Host cytoplasm</location>
    </subcellularLocation>
    <text evidence="9">The endolysin is cytoplasmic, but can reach the periplasmic space with the help of the holins which disrupt the host cell membrane.</text>
</comment>
<organism evidence="11 12">
    <name type="scientific">Pseudomonas phage Njord</name>
    <dbReference type="NCBI Taxonomy" id="2163985"/>
    <lineage>
        <taxon>Viruses</taxon>
        <taxon>Duplodnaviria</taxon>
        <taxon>Heunggongvirae</taxon>
        <taxon>Uroviricota</taxon>
        <taxon>Caudoviricetes</taxon>
        <taxon>Autographivirales</taxon>
        <taxon>Autosignataviridae</taxon>
        <taxon>Colwellvirinae</taxon>
        <taxon>Njordvirus</taxon>
        <taxon>Njordvirus njord</taxon>
        <taxon>Uliginvirus njord</taxon>
    </lineage>
</organism>
<keyword evidence="12" id="KW-1185">Reference proteome</keyword>
<dbReference type="KEGG" id="vg:54991048"/>
<evidence type="ECO:0000256" key="4">
    <source>
        <dbReference type="ARBA" id="ARBA00022638"/>
    </source>
</evidence>
<keyword evidence="8 9" id="KW-0326">Glycosidase</keyword>
<keyword evidence="4 9" id="KW-0081">Bacteriolytic enzyme</keyword>
<keyword evidence="9" id="KW-1035">Host cytoplasm</keyword>
<evidence type="ECO:0000256" key="5">
    <source>
        <dbReference type="ARBA" id="ARBA00022801"/>
    </source>
</evidence>
<sequence length="180" mass="19629">MEEGKKMLKQRLLILGATVALATAGSHIGTKEGLSLTPYQDQGGVSTWCYGQTQGIPKMRYTQEECDKDLLAMTNEYMQAVRPYLRKDTPDTVVAAFTSTAVNIGKSGWRGSQFTKQYVDAPYMDALRAGKWREACNAIEAPWKGKYGMAPGYKATIGGYPSKGLGNRRASDAALCRSGL</sequence>
<dbReference type="InterPro" id="IPR023346">
    <property type="entry name" value="Lysozyme-like_dom_sf"/>
</dbReference>
<dbReference type="InterPro" id="IPR023347">
    <property type="entry name" value="Lysozyme_dom_sf"/>
</dbReference>
<dbReference type="PANTHER" id="PTHR38107:SF3">
    <property type="entry name" value="LYSOZYME RRRD-RELATED"/>
    <property type="match status" value="1"/>
</dbReference>
<keyword evidence="2 9" id="KW-0929">Antimicrobial</keyword>
<evidence type="ECO:0000313" key="11">
    <source>
        <dbReference type="EMBL" id="AWD90631.1"/>
    </source>
</evidence>
<dbReference type="GO" id="GO:0030430">
    <property type="term" value="C:host cell cytoplasm"/>
    <property type="evidence" value="ECO:0007669"/>
    <property type="project" value="UniProtKB-SubCell"/>
</dbReference>
<dbReference type="Gene3D" id="1.10.530.40">
    <property type="match status" value="1"/>
</dbReference>
<evidence type="ECO:0000256" key="2">
    <source>
        <dbReference type="ARBA" id="ARBA00022529"/>
    </source>
</evidence>
<dbReference type="GeneID" id="54991048"/>
<dbReference type="GO" id="GO:0042742">
    <property type="term" value="P:defense response to bacterium"/>
    <property type="evidence" value="ECO:0007669"/>
    <property type="project" value="UniProtKB-KW"/>
</dbReference>
<keyword evidence="5 9" id="KW-0378">Hydrolase</keyword>
<evidence type="ECO:0000313" key="12">
    <source>
        <dbReference type="Proteomes" id="UP000247221"/>
    </source>
</evidence>
<keyword evidence="3 9" id="KW-1188">Viral release from host cell</keyword>
<dbReference type="EC" id="3.2.1.17" evidence="9"/>
<dbReference type="SUPFAM" id="SSF53955">
    <property type="entry name" value="Lysozyme-like"/>
    <property type="match status" value="1"/>
</dbReference>
<keyword evidence="7 9" id="KW-0578">Host cell lysis by virus</keyword>
<dbReference type="GO" id="GO:0044659">
    <property type="term" value="P:viral release from host cell by cytolysis"/>
    <property type="evidence" value="ECO:0007669"/>
    <property type="project" value="UniProtKB-UniRule"/>
</dbReference>
<feature type="active site" description="Proton donor/acceptor" evidence="9">
    <location>
        <position position="32"/>
    </location>
</feature>
<evidence type="ECO:0000256" key="1">
    <source>
        <dbReference type="ARBA" id="ARBA00000632"/>
    </source>
</evidence>
<comment type="catalytic activity">
    <reaction evidence="1 9 10">
        <text>Hydrolysis of (1-&gt;4)-beta-linkages between N-acetylmuramic acid and N-acetyl-D-glucosamine residues in a peptidoglycan and between N-acetyl-D-glucosamine residues in chitodextrins.</text>
        <dbReference type="EC" id="3.2.1.17"/>
    </reaction>
</comment>
<dbReference type="Proteomes" id="UP000247221">
    <property type="component" value="Segment"/>
</dbReference>
<evidence type="ECO:0000256" key="8">
    <source>
        <dbReference type="ARBA" id="ARBA00023295"/>
    </source>
</evidence>
<name>A0A2S1GML4_9CAUD</name>
<reference evidence="11 12" key="1">
    <citation type="submission" date="2018-03" db="EMBL/GenBank/DDBJ databases">
        <title>Phage therapy in agriculture - a green tech approach to combat plant pathogenic bacteria.</title>
        <authorList>
            <person name="Carstens A.B."/>
            <person name="Djurhuus A.M."/>
            <person name="Hansen L.H."/>
        </authorList>
    </citation>
    <scope>NUCLEOTIDE SEQUENCE [LARGE SCALE GENOMIC DNA]</scope>
</reference>
<dbReference type="GO" id="GO:0016998">
    <property type="term" value="P:cell wall macromolecule catabolic process"/>
    <property type="evidence" value="ECO:0007669"/>
    <property type="project" value="InterPro"/>
</dbReference>
<dbReference type="EMBL" id="MH113812">
    <property type="protein sequence ID" value="AWD90631.1"/>
    <property type="molecule type" value="Genomic_DNA"/>
</dbReference>
<dbReference type="HAMAP" id="MF_04110">
    <property type="entry name" value="ENDOLYSIN_T4"/>
    <property type="match status" value="1"/>
</dbReference>
<dbReference type="Pfam" id="PF00959">
    <property type="entry name" value="Phage_lysozyme"/>
    <property type="match status" value="1"/>
</dbReference>
<dbReference type="InterPro" id="IPR034690">
    <property type="entry name" value="Endolysin_T4_type"/>
</dbReference>
<dbReference type="GO" id="GO:0003796">
    <property type="term" value="F:lysozyme activity"/>
    <property type="evidence" value="ECO:0007669"/>
    <property type="project" value="UniProtKB-UniRule"/>
</dbReference>
<evidence type="ECO:0000256" key="10">
    <source>
        <dbReference type="RuleBase" id="RU003788"/>
    </source>
</evidence>
<evidence type="ECO:0000256" key="9">
    <source>
        <dbReference type="HAMAP-Rule" id="MF_04110"/>
    </source>
</evidence>
<keyword evidence="6 9" id="KW-0204">Cytolysis</keyword>
<comment type="function">
    <text evidence="9">Endolysin with lysozyme activity that degrades host peptidoglycans and participates with the holin and spanin proteins in the sequential events which lead to the programmed host cell lysis releasing the mature viral particles. Once the holin has permeabilized the host cell membrane, the endolysin can reach the periplasm and break down the peptidoglycan layer.</text>
</comment>
<dbReference type="GO" id="GO:0009253">
    <property type="term" value="P:peptidoglycan catabolic process"/>
    <property type="evidence" value="ECO:0007669"/>
    <property type="project" value="UniProtKB-UniRule"/>
</dbReference>
<accession>A0A2S1GML4</accession>
<dbReference type="PANTHER" id="PTHR38107">
    <property type="match status" value="1"/>
</dbReference>
<protein>
    <recommendedName>
        <fullName evidence="9">Endolysin</fullName>
        <ecNumber evidence="9">3.2.1.17</ecNumber>
    </recommendedName>
    <alternativeName>
        <fullName evidence="9">Lysis protein</fullName>
    </alternativeName>
    <alternativeName>
        <fullName evidence="9">Lysozyme</fullName>
    </alternativeName>
    <alternativeName>
        <fullName evidence="9">Muramidase</fullName>
    </alternativeName>
</protein>
<proteinExistence type="inferred from homology"/>
<dbReference type="RefSeq" id="YP_009800549.1">
    <property type="nucleotide sequence ID" value="NC_047954.1"/>
</dbReference>
<evidence type="ECO:0000256" key="6">
    <source>
        <dbReference type="ARBA" id="ARBA00022852"/>
    </source>
</evidence>
<feature type="active site" description="Proton donor/acceptor" evidence="9">
    <location>
        <position position="41"/>
    </location>
</feature>